<sequence>MNKFSRTRALHQYYRDVFTKVIDLPDSDRLPAQAVAEILQFRNTDLDTMKPIIMATETGLSAEKEAALKAMMYALTLANNAFDVKNEGQRYTVPPEMAESITNYIVAALQSDNSVTNLVVAIQILFRINEIESALFLISNNLSTLSQQAAVLKILLLICLMEEDDNQLQIVIQHMTADSELIGEDPFTLLMIVCGIYKLGGCPDSYIDFTPLQSAHTELDTSRYQWLIPHSKNGKTTVLIACDKGYFLQHAKALVASVYETNGCELNVHLHIYNCDDGLEAQVHELAACFPGLALSLSHEEVKTTQGINVHYASRRFVFMSHALEVFAAPILLLDADCLVRNSWQATLTALGAQKLFLTNNESAPLWERVQGGFLYAEPDTISQRYLDIVARFIDHNLMRGNVVWFLDQVALSFAVDAMPAIEQMSIGRVDPSLVIDTRHHDQTFSWVVTTYKKGGGNWQQYKTALCEKYFPAH</sequence>
<comment type="caution">
    <text evidence="2">The sequence shown here is derived from an EMBL/GenBank/DDBJ whole genome shotgun (WGS) entry which is preliminary data.</text>
</comment>
<reference evidence="1 4" key="2">
    <citation type="submission" date="2018-10" db="EMBL/GenBank/DDBJ databases">
        <title>Genomic Encyclopedia of Type Strains, Phase IV (KMG-IV): sequencing the most valuable type-strain genomes for metagenomic binning, comparative biology and taxonomic classification.</title>
        <authorList>
            <person name="Goeker M."/>
        </authorList>
    </citation>
    <scope>NUCLEOTIDE SEQUENCE [LARGE SCALE GENOMIC DNA]</scope>
    <source>
        <strain evidence="1 4">DSM 5079</strain>
    </source>
</reference>
<keyword evidence="4" id="KW-1185">Reference proteome</keyword>
<protein>
    <recommendedName>
        <fullName evidence="5">Glycosyltransferase</fullName>
    </recommendedName>
</protein>
<dbReference type="AlphaFoldDB" id="A0AB38G1T7"/>
<dbReference type="RefSeq" id="WP_038256759.1">
    <property type="nucleotide sequence ID" value="NZ_CAKMYC010000002.1"/>
</dbReference>
<evidence type="ECO:0008006" key="5">
    <source>
        <dbReference type="Google" id="ProtNLM"/>
    </source>
</evidence>
<dbReference type="GeneID" id="66902803"/>
<evidence type="ECO:0000313" key="3">
    <source>
        <dbReference type="Proteomes" id="UP000251313"/>
    </source>
</evidence>
<organism evidence="2 3">
    <name type="scientific">Yokenella regensburgei</name>
    <dbReference type="NCBI Taxonomy" id="158877"/>
    <lineage>
        <taxon>Bacteria</taxon>
        <taxon>Pseudomonadati</taxon>
        <taxon>Pseudomonadota</taxon>
        <taxon>Gammaproteobacteria</taxon>
        <taxon>Enterobacterales</taxon>
        <taxon>Enterobacteriaceae</taxon>
        <taxon>Yokenella</taxon>
    </lineage>
</organism>
<dbReference type="EMBL" id="RBIZ01000003">
    <property type="protein sequence ID" value="RKR64057.1"/>
    <property type="molecule type" value="Genomic_DNA"/>
</dbReference>
<evidence type="ECO:0000313" key="4">
    <source>
        <dbReference type="Proteomes" id="UP000267341"/>
    </source>
</evidence>
<accession>A0AB38G1T7</accession>
<evidence type="ECO:0000313" key="1">
    <source>
        <dbReference type="EMBL" id="RKR64057.1"/>
    </source>
</evidence>
<name>A0AB38G1T7_9ENTR</name>
<gene>
    <name evidence="1" type="ORF">C7387_0735</name>
    <name evidence="2" type="ORF">NCTC11967_04143</name>
</gene>
<proteinExistence type="predicted"/>
<reference evidence="2 3" key="1">
    <citation type="submission" date="2018-06" db="EMBL/GenBank/DDBJ databases">
        <authorList>
            <consortium name="Pathogen Informatics"/>
            <person name="Doyle S."/>
        </authorList>
    </citation>
    <scope>NUCLEOTIDE SEQUENCE [LARGE SCALE GENOMIC DNA]</scope>
    <source>
        <strain evidence="2 3">NCTC11967</strain>
    </source>
</reference>
<dbReference type="Proteomes" id="UP000251313">
    <property type="component" value="Unassembled WGS sequence"/>
</dbReference>
<evidence type="ECO:0000313" key="2">
    <source>
        <dbReference type="EMBL" id="SQA65120.1"/>
    </source>
</evidence>
<dbReference type="EMBL" id="UAVL01000020">
    <property type="protein sequence ID" value="SQA65120.1"/>
    <property type="molecule type" value="Genomic_DNA"/>
</dbReference>
<dbReference type="Proteomes" id="UP000267341">
    <property type="component" value="Unassembled WGS sequence"/>
</dbReference>